<gene>
    <name evidence="3" type="ORF">A2664_04200</name>
</gene>
<accession>A0A1G2M1M0</accession>
<keyword evidence="1" id="KW-0812">Transmembrane</keyword>
<feature type="chain" id="PRO_5009583601" evidence="2">
    <location>
        <begin position="21"/>
        <end position="128"/>
    </location>
</feature>
<name>A0A1G2M1M0_9BACT</name>
<feature type="transmembrane region" description="Helical" evidence="1">
    <location>
        <begin position="83"/>
        <end position="104"/>
    </location>
</feature>
<dbReference type="STRING" id="1802301.A2664_04200"/>
<keyword evidence="1" id="KW-0472">Membrane</keyword>
<dbReference type="EMBL" id="MHRF01000013">
    <property type="protein sequence ID" value="OHA17778.1"/>
    <property type="molecule type" value="Genomic_DNA"/>
</dbReference>
<keyword evidence="2" id="KW-0732">Signal</keyword>
<evidence type="ECO:0000256" key="2">
    <source>
        <dbReference type="SAM" id="SignalP"/>
    </source>
</evidence>
<sequence length="128" mass="13692">MKKVSLLPLLTLLAPSLAFAAVDFDLTTDGGGLKNFANNVGSVLDVVVMVLVTIAVFVIIWGIFQFVVNAGDAEKRAEGRSRILWGVIGVFLLFSVWGLINILLSTFALTNENSRTIPSVSPGGFQPL</sequence>
<feature type="transmembrane region" description="Helical" evidence="1">
    <location>
        <begin position="44"/>
        <end position="71"/>
    </location>
</feature>
<evidence type="ECO:0000256" key="1">
    <source>
        <dbReference type="SAM" id="Phobius"/>
    </source>
</evidence>
<keyword evidence="1" id="KW-1133">Transmembrane helix</keyword>
<evidence type="ECO:0000313" key="4">
    <source>
        <dbReference type="Proteomes" id="UP000178873"/>
    </source>
</evidence>
<protein>
    <submittedName>
        <fullName evidence="3">Uncharacterized protein</fullName>
    </submittedName>
</protein>
<dbReference type="Pfam" id="PF18895">
    <property type="entry name" value="T4SS_pilin"/>
    <property type="match status" value="1"/>
</dbReference>
<dbReference type="AlphaFoldDB" id="A0A1G2M1M0"/>
<comment type="caution">
    <text evidence="3">The sequence shown here is derived from an EMBL/GenBank/DDBJ whole genome shotgun (WGS) entry which is preliminary data.</text>
</comment>
<proteinExistence type="predicted"/>
<reference evidence="3 4" key="1">
    <citation type="journal article" date="2016" name="Nat. Commun.">
        <title>Thousands of microbial genomes shed light on interconnected biogeochemical processes in an aquifer system.</title>
        <authorList>
            <person name="Anantharaman K."/>
            <person name="Brown C.T."/>
            <person name="Hug L.A."/>
            <person name="Sharon I."/>
            <person name="Castelle C.J."/>
            <person name="Probst A.J."/>
            <person name="Thomas B.C."/>
            <person name="Singh A."/>
            <person name="Wilkins M.J."/>
            <person name="Karaoz U."/>
            <person name="Brodie E.L."/>
            <person name="Williams K.H."/>
            <person name="Hubbard S.S."/>
            <person name="Banfield J.F."/>
        </authorList>
    </citation>
    <scope>NUCLEOTIDE SEQUENCE [LARGE SCALE GENOMIC DNA]</scope>
</reference>
<organism evidence="3 4">
    <name type="scientific">Candidatus Taylorbacteria bacterium RIFCSPHIGHO2_01_FULL_46_22b</name>
    <dbReference type="NCBI Taxonomy" id="1802301"/>
    <lineage>
        <taxon>Bacteria</taxon>
        <taxon>Candidatus Tayloriibacteriota</taxon>
    </lineage>
</organism>
<feature type="signal peptide" evidence="2">
    <location>
        <begin position="1"/>
        <end position="20"/>
    </location>
</feature>
<dbReference type="InterPro" id="IPR043993">
    <property type="entry name" value="T4SS_pilin"/>
</dbReference>
<evidence type="ECO:0000313" key="3">
    <source>
        <dbReference type="EMBL" id="OHA17778.1"/>
    </source>
</evidence>
<dbReference type="Proteomes" id="UP000178873">
    <property type="component" value="Unassembled WGS sequence"/>
</dbReference>